<feature type="chain" id="PRO_5015414926" evidence="3">
    <location>
        <begin position="27"/>
        <end position="230"/>
    </location>
</feature>
<comment type="caution">
    <text evidence="4">The sequence shown here is derived from an EMBL/GenBank/DDBJ whole genome shotgun (WGS) entry which is preliminary data.</text>
</comment>
<reference evidence="4 5" key="1">
    <citation type="submission" date="2018-04" db="EMBL/GenBank/DDBJ databases">
        <title>The genome of golden apple snail Pomacea canaliculata provides insight into stress tolerance and invasive adaptation.</title>
        <authorList>
            <person name="Liu C."/>
            <person name="Liu B."/>
            <person name="Ren Y."/>
            <person name="Zhang Y."/>
            <person name="Wang H."/>
            <person name="Li S."/>
            <person name="Jiang F."/>
            <person name="Yin L."/>
            <person name="Zhang G."/>
            <person name="Qian W."/>
            <person name="Fan W."/>
        </authorList>
    </citation>
    <scope>NUCLEOTIDE SEQUENCE [LARGE SCALE GENOMIC DNA]</scope>
    <source>
        <strain evidence="4">SZHN2017</strain>
        <tissue evidence="4">Muscle</tissue>
    </source>
</reference>
<proteinExistence type="predicted"/>
<feature type="region of interest" description="Disordered" evidence="1">
    <location>
        <begin position="134"/>
        <end position="162"/>
    </location>
</feature>
<keyword evidence="5" id="KW-1185">Reference proteome</keyword>
<dbReference type="EMBL" id="PZQS01000009">
    <property type="protein sequence ID" value="PVD24355.1"/>
    <property type="molecule type" value="Genomic_DNA"/>
</dbReference>
<evidence type="ECO:0000256" key="3">
    <source>
        <dbReference type="SAM" id="SignalP"/>
    </source>
</evidence>
<protein>
    <submittedName>
        <fullName evidence="4">Uncharacterized protein</fullName>
    </submittedName>
</protein>
<feature type="transmembrane region" description="Helical" evidence="2">
    <location>
        <begin position="172"/>
        <end position="196"/>
    </location>
</feature>
<organism evidence="4 5">
    <name type="scientific">Pomacea canaliculata</name>
    <name type="common">Golden apple snail</name>
    <dbReference type="NCBI Taxonomy" id="400727"/>
    <lineage>
        <taxon>Eukaryota</taxon>
        <taxon>Metazoa</taxon>
        <taxon>Spiralia</taxon>
        <taxon>Lophotrochozoa</taxon>
        <taxon>Mollusca</taxon>
        <taxon>Gastropoda</taxon>
        <taxon>Caenogastropoda</taxon>
        <taxon>Architaenioglossa</taxon>
        <taxon>Ampullarioidea</taxon>
        <taxon>Ampullariidae</taxon>
        <taxon>Pomacea</taxon>
    </lineage>
</organism>
<keyword evidence="2" id="KW-0472">Membrane</keyword>
<feature type="signal peptide" evidence="3">
    <location>
        <begin position="1"/>
        <end position="26"/>
    </location>
</feature>
<gene>
    <name evidence="4" type="ORF">C0Q70_14836</name>
</gene>
<keyword evidence="2" id="KW-0812">Transmembrane</keyword>
<sequence>MALSCSTPVVVPAFWFASFFSSLVSGKEWEPTIISEYDNVTCKLRMRIAPSLDTAFSYDVAAVRTDGQEEYEDRCLNVRGKLEVHCEISGIPTDTPCEYQIMVQARDVYGKAISQIHRNATRICISSGSHTQATVRSESSTRWETNGSQSSPPSETIASGNSSSPVEADSSWRLILIILFAVVTLFVLAAVFIVCIKKSLRHRQMGSGWTFKEANKGINKKLQQTYLKGR</sequence>
<evidence type="ECO:0000313" key="5">
    <source>
        <dbReference type="Proteomes" id="UP000245119"/>
    </source>
</evidence>
<evidence type="ECO:0000313" key="4">
    <source>
        <dbReference type="EMBL" id="PVD24355.1"/>
    </source>
</evidence>
<dbReference type="AlphaFoldDB" id="A0A2T7NT57"/>
<name>A0A2T7NT57_POMCA</name>
<accession>A0A2T7NT57</accession>
<keyword evidence="2" id="KW-1133">Transmembrane helix</keyword>
<evidence type="ECO:0000256" key="2">
    <source>
        <dbReference type="SAM" id="Phobius"/>
    </source>
</evidence>
<keyword evidence="3" id="KW-0732">Signal</keyword>
<evidence type="ECO:0000256" key="1">
    <source>
        <dbReference type="SAM" id="MobiDB-lite"/>
    </source>
</evidence>
<dbReference type="Proteomes" id="UP000245119">
    <property type="component" value="Linkage Group LG9"/>
</dbReference>